<evidence type="ECO:0000256" key="1">
    <source>
        <dbReference type="SAM" id="Coils"/>
    </source>
</evidence>
<keyword evidence="1" id="KW-0175">Coiled coil</keyword>
<dbReference type="RefSeq" id="WP_154440136.1">
    <property type="nucleotide sequence ID" value="NZ_VUNQ01000018.1"/>
</dbReference>
<feature type="domain" description="Probable ATP-binding protein BrxC alpha-helical" evidence="3">
    <location>
        <begin position="867"/>
        <end position="998"/>
    </location>
</feature>
<feature type="domain" description="Probable ATP-binding protein BrxC 4th six-stranded beta-sheet" evidence="4">
    <location>
        <begin position="559"/>
        <end position="730"/>
    </location>
</feature>
<dbReference type="Pfam" id="PF25796">
    <property type="entry name" value="BREX_BrxC_4th"/>
    <property type="match status" value="1"/>
</dbReference>
<dbReference type="InterPro" id="IPR058036">
    <property type="entry name" value="BREX_BrxC_4th"/>
</dbReference>
<keyword evidence="6" id="KW-1185">Reference proteome</keyword>
<gene>
    <name evidence="5" type="primary">brxC</name>
    <name evidence="5" type="ORF">FYJ83_09670</name>
</gene>
<dbReference type="InterPro" id="IPR027417">
    <property type="entry name" value="P-loop_NTPase"/>
</dbReference>
<dbReference type="Pfam" id="PF25792">
    <property type="entry name" value="BREX_BrxC_helical"/>
    <property type="match status" value="1"/>
</dbReference>
<evidence type="ECO:0000259" key="2">
    <source>
        <dbReference type="Pfam" id="PF25791"/>
    </source>
</evidence>
<comment type="caution">
    <text evidence="5">The sequence shown here is derived from an EMBL/GenBank/DDBJ whole genome shotgun (WGS) entry which is preliminary data.</text>
</comment>
<dbReference type="NCBIfam" id="NF033441">
    <property type="entry name" value="BREX_BrxC"/>
    <property type="match status" value="1"/>
</dbReference>
<dbReference type="Pfam" id="PF25791">
    <property type="entry name" value="WHD_BREX_BrxC"/>
    <property type="match status" value="1"/>
</dbReference>
<dbReference type="SUPFAM" id="SSF52540">
    <property type="entry name" value="P-loop containing nucleoside triphosphate hydrolases"/>
    <property type="match status" value="1"/>
</dbReference>
<evidence type="ECO:0000313" key="5">
    <source>
        <dbReference type="EMBL" id="MSU01733.1"/>
    </source>
</evidence>
<name>A0A6N7XWB7_9FIRM</name>
<dbReference type="InterPro" id="IPR047679">
    <property type="entry name" value="BREX_BrxC"/>
</dbReference>
<dbReference type="AlphaFoldDB" id="A0A6N7XWB7"/>
<reference evidence="5 6" key="1">
    <citation type="submission" date="2019-09" db="EMBL/GenBank/DDBJ databases">
        <title>In-depth cultivation of the pig gut microbiome towards novel bacterial diversity and tailored functional studies.</title>
        <authorList>
            <person name="Wylensek D."/>
            <person name="Hitch T.C.A."/>
            <person name="Clavel T."/>
        </authorList>
    </citation>
    <scope>NUCLEOTIDE SEQUENCE [LARGE SCALE GENOMIC DNA]</scope>
    <source>
        <strain evidence="5 6">WCA3-693-APC-4?</strain>
    </source>
</reference>
<sequence>MEIRKMFYKEIDRDIKGVIKIGQEDDTNIKQELEEYVVTRELSKHLDTFFEAYKKGLNDYTDKMGIWISGFFGSGKSHLLKIASYLLENKEIDGKRATSYFDDKIDDSIALADMKKVGDMGEQTDVILFNIDSKADSTSKSNKDAIVQVFMKVFNEMQGFCASLPWLADLERQMVKDGTYEAFQNKFEELSGSKWIDAREDFYFEEDNIIGALSTTTKMSEESARNWFNKAEENYSLSIEKFAQRVNEYIESKGNNHHVVFLVDEIGQYIGDDVGLMLNLQTVVEDLGTYCGGKAWVIVTSQQDIDSITKIKGNDFSKIQGRFNTRLNLSSANVDEVIKKRILRKTDVAKDTLRLKYQDKESILKNLITFSTDTAEMKTYKNEEDFAEVYPFVPYQFNLLQSVFTGIRLHGASGKHLSEGERSLLSAFQESAVKYMKEDIGVLVPFSAFYETVEAFLDSNIRSVILKAEDNERLIKEDIEVLKLLFLIKYVKEIPSNIENIATLMVNNIDEDKIELKKKIEESLKRLLKETLIQKNGNEYIFLTHEEQDVNKEIQHIVIDMGDTILKIGEEIFDGIYNEKKYRYNVRYHFDFNKIIDDRLLSSQKFEMGLKIITPYYDTGVELTEQELKMMSARENNLIVKLPMDTTFLEEMEDILKIQTYLLRKGGSTSTLEIEEIRIRKSREVTERKERVTNLLIEALRSAELYANSQKLEIRSKNPAERINEGFKLLIESMYSKLNYITTFIESNKDLNDILLEDNIQVKLTDDTPNKLAVDEVDNYIERNTERNIPMTLKSIVNLYEKAPYGWKDMDIKGIVLRLFKEQEVRLELGSEYLNWADKNIIDYLTKREYQDRLVIKKRIKTPPIYINNARDLAKELFGITALPSDEDGLMKRFKDLCTNELKMRNVDTNDYGIQFLVEQYKNNKYYPGKDVLENGEKLFEEIIRIKDVKEFYERVYELKDNLLDYEEKVFDVKKFFKNQKEEFDKAVHQLNIYEKNRTYVVDAETREVIGQIEGIIKSKEPYSQIHRLPNLVDEFINHFIELLEVECKPIRLVIESDRKIVLDEIELYNFNEELGHKFKAKFDDLLERLDTANNFYEAIAMKEESDRIKIRCFDEIEKEKEKRKPKSKEQAPEVFHDDGTTEEYKAKTVKNISITNILHGAKVIETIEDIDEVLEQIRKALQEQLNDGTKLKLI</sequence>
<dbReference type="InterPro" id="IPR058038">
    <property type="entry name" value="BREX_BrxC_wHTH"/>
</dbReference>
<dbReference type="InterPro" id="IPR058037">
    <property type="entry name" value="BREX_BrxC_helical"/>
</dbReference>
<organism evidence="5 6">
    <name type="scientific">Tissierella pigra</name>
    <dbReference type="NCBI Taxonomy" id="2607614"/>
    <lineage>
        <taxon>Bacteria</taxon>
        <taxon>Bacillati</taxon>
        <taxon>Bacillota</taxon>
        <taxon>Tissierellia</taxon>
        <taxon>Tissierellales</taxon>
        <taxon>Tissierellaceae</taxon>
        <taxon>Tissierella</taxon>
    </lineage>
</organism>
<accession>A0A6N7XWB7</accession>
<dbReference type="EMBL" id="VUNQ01000018">
    <property type="protein sequence ID" value="MSU01733.1"/>
    <property type="molecule type" value="Genomic_DNA"/>
</dbReference>
<dbReference type="Proteomes" id="UP000469523">
    <property type="component" value="Unassembled WGS sequence"/>
</dbReference>
<evidence type="ECO:0000313" key="6">
    <source>
        <dbReference type="Proteomes" id="UP000469523"/>
    </source>
</evidence>
<feature type="domain" description="Probable ATP-binding protein BrxC winged helix-turn-helix" evidence="2">
    <location>
        <begin position="737"/>
        <end position="860"/>
    </location>
</feature>
<proteinExistence type="predicted"/>
<feature type="coiled-coil region" evidence="1">
    <location>
        <begin position="949"/>
        <end position="997"/>
    </location>
</feature>
<evidence type="ECO:0000259" key="4">
    <source>
        <dbReference type="Pfam" id="PF25796"/>
    </source>
</evidence>
<protein>
    <submittedName>
        <fullName evidence="5">BREX system P-loop protein BrxC</fullName>
    </submittedName>
</protein>
<evidence type="ECO:0000259" key="3">
    <source>
        <dbReference type="Pfam" id="PF25792"/>
    </source>
</evidence>